<dbReference type="EMBL" id="QRUY01000013">
    <property type="protein sequence ID" value="RGS07907.1"/>
    <property type="molecule type" value="Genomic_DNA"/>
</dbReference>
<dbReference type="RefSeq" id="WP_118431122.1">
    <property type="nucleotide sequence ID" value="NZ_CAUHQG010000003.1"/>
</dbReference>
<comment type="caution">
    <text evidence="1">The sequence shown here is derived from an EMBL/GenBank/DDBJ whole genome shotgun (WGS) entry which is preliminary data.</text>
</comment>
<evidence type="ECO:0000313" key="1">
    <source>
        <dbReference type="EMBL" id="RGS07907.1"/>
    </source>
</evidence>
<dbReference type="AlphaFoldDB" id="A0A412H6E3"/>
<evidence type="ECO:0000313" key="2">
    <source>
        <dbReference type="Proteomes" id="UP000285750"/>
    </source>
</evidence>
<dbReference type="Gene3D" id="3.40.50.2000">
    <property type="entry name" value="Glycogen Phosphorylase B"/>
    <property type="match status" value="1"/>
</dbReference>
<sequence>MIKKNTKVYIDPACNILYSSFYIVGLRDLYGDKNIIFDSKPFKELHYHNENFLLAFVIDGIKYIIDSTDFNTINYPEFVEWADLYGKVNYNIDNIPPMYRNKIIPIGANFGIACYGNNREINIIWAIKHYLQCHTRLEYNWKSYLCRYLTVYKRKSQPHNFSSSDNYIFFISRFWEGQNTANNIRINFIRACKRLHKEQIIRFEGGMIPDNEISSCPKDVIIKKEIPLKEYIIGIQKSALVFNTPAYHGCHGWKLPEYMSQGVAILSTHFNNELPIPLQHKINVYFSNPDEDSLYNSIKVLIQNKKLRQLLQQNITKYWQSYACPASCLKLFFAKNK</sequence>
<organism evidence="1 2">
    <name type="scientific">Phocaeicola plebeius</name>
    <dbReference type="NCBI Taxonomy" id="310297"/>
    <lineage>
        <taxon>Bacteria</taxon>
        <taxon>Pseudomonadati</taxon>
        <taxon>Bacteroidota</taxon>
        <taxon>Bacteroidia</taxon>
        <taxon>Bacteroidales</taxon>
        <taxon>Bacteroidaceae</taxon>
        <taxon>Phocaeicola</taxon>
    </lineage>
</organism>
<accession>A0A412H6E3</accession>
<proteinExistence type="predicted"/>
<name>A0A412H6E3_9BACT</name>
<dbReference type="Proteomes" id="UP000285750">
    <property type="component" value="Unassembled WGS sequence"/>
</dbReference>
<protein>
    <recommendedName>
        <fullName evidence="3">Glycosyltransferase family 1 protein</fullName>
    </recommendedName>
</protein>
<gene>
    <name evidence="1" type="ORF">DWY14_07515</name>
</gene>
<evidence type="ECO:0008006" key="3">
    <source>
        <dbReference type="Google" id="ProtNLM"/>
    </source>
</evidence>
<dbReference type="SUPFAM" id="SSF53756">
    <property type="entry name" value="UDP-Glycosyltransferase/glycogen phosphorylase"/>
    <property type="match status" value="1"/>
</dbReference>
<reference evidence="1 2" key="1">
    <citation type="submission" date="2018-08" db="EMBL/GenBank/DDBJ databases">
        <title>A genome reference for cultivated species of the human gut microbiota.</title>
        <authorList>
            <person name="Zou Y."/>
            <person name="Xue W."/>
            <person name="Luo G."/>
        </authorList>
    </citation>
    <scope>NUCLEOTIDE SEQUENCE [LARGE SCALE GENOMIC DNA]</scope>
    <source>
        <strain evidence="1 2">AF24-16AC</strain>
    </source>
</reference>